<keyword evidence="5" id="KW-0057">Aromatic amino acid biosynthesis</keyword>
<dbReference type="GO" id="GO:0009094">
    <property type="term" value="P:L-phenylalanine biosynthetic process"/>
    <property type="evidence" value="ECO:0007669"/>
    <property type="project" value="UniProtKB-KW"/>
</dbReference>
<dbReference type="InterPro" id="IPR001086">
    <property type="entry name" value="Preph_deHydtase"/>
</dbReference>
<dbReference type="PROSITE" id="PS00857">
    <property type="entry name" value="PREPHENATE_DEHYDR_1"/>
    <property type="match status" value="1"/>
</dbReference>
<dbReference type="EC" id="4.2.1.51" evidence="2"/>
<dbReference type="SUPFAM" id="SSF53850">
    <property type="entry name" value="Periplasmic binding protein-like II"/>
    <property type="match status" value="1"/>
</dbReference>
<keyword evidence="6" id="KW-0584">Phenylalanine biosynthesis</keyword>
<dbReference type="KEGG" id="wne:PIG85_09255"/>
<organism evidence="11 12">
    <name type="scientific">Winkia neuii subsp. anitrata</name>
    <dbReference type="NCBI Taxonomy" id="29318"/>
    <lineage>
        <taxon>Bacteria</taxon>
        <taxon>Bacillati</taxon>
        <taxon>Actinomycetota</taxon>
        <taxon>Actinomycetes</taxon>
        <taxon>Actinomycetales</taxon>
        <taxon>Actinomycetaceae</taxon>
        <taxon>Winkia</taxon>
    </lineage>
</organism>
<keyword evidence="4" id="KW-0028">Amino-acid biosynthesis</keyword>
<accession>A0AB38XNE7</accession>
<dbReference type="Gene3D" id="3.40.190.10">
    <property type="entry name" value="Periplasmic binding protein-like II"/>
    <property type="match status" value="2"/>
</dbReference>
<evidence type="ECO:0000313" key="12">
    <source>
        <dbReference type="Proteomes" id="UP001211044"/>
    </source>
</evidence>
<dbReference type="Gene3D" id="3.30.70.260">
    <property type="match status" value="1"/>
</dbReference>
<dbReference type="GO" id="GO:0004664">
    <property type="term" value="F:prephenate dehydratase activity"/>
    <property type="evidence" value="ECO:0007669"/>
    <property type="project" value="UniProtKB-EC"/>
</dbReference>
<protein>
    <recommendedName>
        <fullName evidence="3">Prephenate dehydratase</fullName>
        <ecNumber evidence="2">4.2.1.51</ecNumber>
    </recommendedName>
</protein>
<dbReference type="Pfam" id="PF00800">
    <property type="entry name" value="PDT"/>
    <property type="match status" value="1"/>
</dbReference>
<dbReference type="RefSeq" id="WP_004808332.1">
    <property type="nucleotide sequence ID" value="NZ_CP116394.1"/>
</dbReference>
<dbReference type="FunFam" id="3.40.190.10:FF:000064">
    <property type="entry name" value="Prephenate dehydratase"/>
    <property type="match status" value="1"/>
</dbReference>
<evidence type="ECO:0000256" key="1">
    <source>
        <dbReference type="ARBA" id="ARBA00004741"/>
    </source>
</evidence>
<feature type="site" description="Essential for prephenate dehydratase activity" evidence="9">
    <location>
        <position position="183"/>
    </location>
</feature>
<feature type="domain" description="Prephenate dehydratase" evidence="10">
    <location>
        <begin position="11"/>
        <end position="190"/>
    </location>
</feature>
<evidence type="ECO:0000256" key="9">
    <source>
        <dbReference type="PIRSR" id="PIRSR001500-2"/>
    </source>
</evidence>
<dbReference type="InterPro" id="IPR045865">
    <property type="entry name" value="ACT-like_dom_sf"/>
</dbReference>
<dbReference type="Proteomes" id="UP001211044">
    <property type="component" value="Chromosome"/>
</dbReference>
<evidence type="ECO:0000313" key="11">
    <source>
        <dbReference type="EMBL" id="WCE45818.1"/>
    </source>
</evidence>
<dbReference type="InterPro" id="IPR018528">
    <property type="entry name" value="Preph_deHydtase_CS"/>
</dbReference>
<name>A0AB38XNE7_9ACTO</name>
<dbReference type="PANTHER" id="PTHR21022">
    <property type="entry name" value="PREPHENATE DEHYDRATASE P PROTEIN"/>
    <property type="match status" value="1"/>
</dbReference>
<evidence type="ECO:0000256" key="2">
    <source>
        <dbReference type="ARBA" id="ARBA00013147"/>
    </source>
</evidence>
<dbReference type="CDD" id="cd13632">
    <property type="entry name" value="PBP2_Aa-PDT_like"/>
    <property type="match status" value="1"/>
</dbReference>
<keyword evidence="7 11" id="KW-0456">Lyase</keyword>
<comment type="catalytic activity">
    <reaction evidence="8">
        <text>prephenate + H(+) = 3-phenylpyruvate + CO2 + H2O</text>
        <dbReference type="Rhea" id="RHEA:21648"/>
        <dbReference type="ChEBI" id="CHEBI:15377"/>
        <dbReference type="ChEBI" id="CHEBI:15378"/>
        <dbReference type="ChEBI" id="CHEBI:16526"/>
        <dbReference type="ChEBI" id="CHEBI:18005"/>
        <dbReference type="ChEBI" id="CHEBI:29934"/>
        <dbReference type="EC" id="4.2.1.51"/>
    </reaction>
</comment>
<dbReference type="PANTHER" id="PTHR21022:SF19">
    <property type="entry name" value="PREPHENATE DEHYDRATASE-RELATED"/>
    <property type="match status" value="1"/>
</dbReference>
<evidence type="ECO:0000256" key="5">
    <source>
        <dbReference type="ARBA" id="ARBA00023141"/>
    </source>
</evidence>
<reference evidence="11" key="1">
    <citation type="submission" date="2023-01" db="EMBL/GenBank/DDBJ databases">
        <title>Comparative Genomic Analysis of the Clinically-Derived Winkia Strain NY0527 Provides Evidence into the Taxonomic Reassignment of Winkia neuii and Characterizes Their Virulence Traits.</title>
        <authorList>
            <person name="Cai X."/>
            <person name="Peng Y."/>
            <person name="Li M."/>
            <person name="Qiu Y."/>
            <person name="Wang Y."/>
            <person name="Xu L."/>
            <person name="Hou Q."/>
        </authorList>
    </citation>
    <scope>NUCLEOTIDE SEQUENCE</scope>
    <source>
        <strain evidence="11">NY0527</strain>
    </source>
</reference>
<evidence type="ECO:0000256" key="3">
    <source>
        <dbReference type="ARBA" id="ARBA00021872"/>
    </source>
</evidence>
<dbReference type="PROSITE" id="PS00858">
    <property type="entry name" value="PREPHENATE_DEHYDR_2"/>
    <property type="match status" value="1"/>
</dbReference>
<dbReference type="SUPFAM" id="SSF55021">
    <property type="entry name" value="ACT-like"/>
    <property type="match status" value="1"/>
</dbReference>
<dbReference type="PROSITE" id="PS51171">
    <property type="entry name" value="PREPHENATE_DEHYDR_3"/>
    <property type="match status" value="1"/>
</dbReference>
<dbReference type="AlphaFoldDB" id="A0AB38XNE7"/>
<dbReference type="GO" id="GO:0005737">
    <property type="term" value="C:cytoplasm"/>
    <property type="evidence" value="ECO:0007669"/>
    <property type="project" value="TreeGrafter"/>
</dbReference>
<dbReference type="NCBIfam" id="NF008865">
    <property type="entry name" value="PRK11898.1"/>
    <property type="match status" value="1"/>
</dbReference>
<evidence type="ECO:0000259" key="10">
    <source>
        <dbReference type="PROSITE" id="PS51171"/>
    </source>
</evidence>
<gene>
    <name evidence="11" type="primary">pheA</name>
    <name evidence="11" type="ORF">PIG85_09255</name>
</gene>
<dbReference type="PIRSF" id="PIRSF001500">
    <property type="entry name" value="Chor_mut_pdt_Ppr"/>
    <property type="match status" value="1"/>
</dbReference>
<dbReference type="FunFam" id="3.30.70.260:FF:000012">
    <property type="entry name" value="Prephenate dehydratase"/>
    <property type="match status" value="1"/>
</dbReference>
<comment type="pathway">
    <text evidence="1">Amino-acid biosynthesis; L-phenylalanine biosynthesis; phenylpyruvate from prephenate: step 1/1.</text>
</comment>
<dbReference type="InterPro" id="IPR008242">
    <property type="entry name" value="Chor_mutase/pphenate_deHydtase"/>
</dbReference>
<evidence type="ECO:0000256" key="6">
    <source>
        <dbReference type="ARBA" id="ARBA00023222"/>
    </source>
</evidence>
<evidence type="ECO:0000256" key="7">
    <source>
        <dbReference type="ARBA" id="ARBA00023239"/>
    </source>
</evidence>
<dbReference type="CDD" id="cd04905">
    <property type="entry name" value="ACT_CM-PDT"/>
    <property type="match status" value="1"/>
</dbReference>
<evidence type="ECO:0000256" key="8">
    <source>
        <dbReference type="ARBA" id="ARBA00047848"/>
    </source>
</evidence>
<sequence>MAAKQQSNAQRWAFLGPFGTFCEQALSQVLPEDAEALPCTGEKAALDAVRNGDAVRAVVPIENSVEGGVNATIDSLGHGSPLVIVGEVYVPVGFTLCVRKGTAREEIKRVGTHPHAWAQCRNWLTENLPGVRHVPATSTAAGAKLLAEGEASYDAALCSAISATRYQLEVVEENVADNRGGRTRFVVVAKPGVPGQATGADKTTLQITLRSNEAGALLSMLQQVKARGVNLSRIESRPVAAHPGTYSFSVDLEGHVREERVQAVLNGLHRHCQKVRFIGSYPRADHQETQVEIGSRDQDFVAARAWVDSVLRGEGI</sequence>
<dbReference type="EMBL" id="CP116394">
    <property type="protein sequence ID" value="WCE45818.1"/>
    <property type="molecule type" value="Genomic_DNA"/>
</dbReference>
<evidence type="ECO:0000256" key="4">
    <source>
        <dbReference type="ARBA" id="ARBA00022605"/>
    </source>
</evidence>
<proteinExistence type="predicted"/>